<name>A0A0M3ICC2_ASCLU</name>
<keyword evidence="2" id="KW-1185">Reference proteome</keyword>
<proteinExistence type="predicted"/>
<dbReference type="AlphaFoldDB" id="A0A0M3ICC2"/>
<feature type="region of interest" description="Disordered" evidence="1">
    <location>
        <begin position="40"/>
        <end position="70"/>
    </location>
</feature>
<evidence type="ECO:0000313" key="2">
    <source>
        <dbReference type="Proteomes" id="UP000036681"/>
    </source>
</evidence>
<reference evidence="3" key="1">
    <citation type="submission" date="2017-02" db="UniProtKB">
        <authorList>
            <consortium name="WormBaseParasite"/>
        </authorList>
    </citation>
    <scope>IDENTIFICATION</scope>
</reference>
<sequence length="145" mass="16803">MLNEALRPRRYSIQGRLEPITINNASKSEFNERFNANESTLSRNSRNSQLLSQLSQDSQVSSRRTLNPVRVPPNLMHAKESRRQSCFDTLLAQHYIHHVTHRYAQLTPSLTEGLQQSRKRSISVDDHCETSAQFIESVRRQLVKM</sequence>
<protein>
    <submittedName>
        <fullName evidence="3">Uncharacterized protein</fullName>
    </submittedName>
</protein>
<evidence type="ECO:0000256" key="1">
    <source>
        <dbReference type="SAM" id="MobiDB-lite"/>
    </source>
</evidence>
<dbReference type="WBParaSite" id="ALUE_0001551801-mRNA-1">
    <property type="protein sequence ID" value="ALUE_0001551801-mRNA-1"/>
    <property type="gene ID" value="ALUE_0001551801"/>
</dbReference>
<evidence type="ECO:0000313" key="3">
    <source>
        <dbReference type="WBParaSite" id="ALUE_0001551801-mRNA-1"/>
    </source>
</evidence>
<accession>A0A0M3ICC2</accession>
<feature type="compositionally biased region" description="Low complexity" evidence="1">
    <location>
        <begin position="40"/>
        <end position="64"/>
    </location>
</feature>
<organism evidence="2 3">
    <name type="scientific">Ascaris lumbricoides</name>
    <name type="common">Giant roundworm</name>
    <dbReference type="NCBI Taxonomy" id="6252"/>
    <lineage>
        <taxon>Eukaryota</taxon>
        <taxon>Metazoa</taxon>
        <taxon>Ecdysozoa</taxon>
        <taxon>Nematoda</taxon>
        <taxon>Chromadorea</taxon>
        <taxon>Rhabditida</taxon>
        <taxon>Spirurina</taxon>
        <taxon>Ascaridomorpha</taxon>
        <taxon>Ascaridoidea</taxon>
        <taxon>Ascarididae</taxon>
        <taxon>Ascaris</taxon>
    </lineage>
</organism>
<dbReference type="Proteomes" id="UP000036681">
    <property type="component" value="Unplaced"/>
</dbReference>